<dbReference type="SUPFAM" id="SSF55347">
    <property type="entry name" value="Glyceraldehyde-3-phosphate dehydrogenase-like, C-terminal domain"/>
    <property type="match status" value="1"/>
</dbReference>
<gene>
    <name evidence="4" type="ORF">AA309_08625</name>
</gene>
<reference evidence="4 5" key="1">
    <citation type="submission" date="2015-05" db="EMBL/GenBank/DDBJ databases">
        <title>Draft genome sequence of Microvirga vignae strain BR3299, a novel nitrogen fixing bacteria isolated from Brazil semi-aired region.</title>
        <authorList>
            <person name="Zilli J.E."/>
            <person name="Passos S.R."/>
            <person name="Leite J."/>
            <person name="Baldani J.I."/>
            <person name="Xavier G.R."/>
            <person name="Rumjaneck N.G."/>
            <person name="Simoes-Araujo J.L."/>
        </authorList>
    </citation>
    <scope>NUCLEOTIDE SEQUENCE [LARGE SCALE GENOMIC DNA]</scope>
    <source>
        <strain evidence="4 5">BR3299</strain>
    </source>
</reference>
<dbReference type="InterPro" id="IPR050463">
    <property type="entry name" value="Gfo/Idh/MocA_oxidrdct_glycsds"/>
</dbReference>
<feature type="domain" description="Gfo/Idh/MocA-like oxidoreductase N-terminal" evidence="2">
    <location>
        <begin position="4"/>
        <end position="117"/>
    </location>
</feature>
<dbReference type="OrthoDB" id="9800846at2"/>
<sequence length="392" mass="41976">MDTLNVGIVGCGNISGIYLQNIPAYRGLSLRACADMRPEVAQAQASRHGIEAMSVDQLLARDDIDLVVNLTIPSAHFGVSLAALSAGKHVFSEKPLAVDFEQGRKLVDEAEARGLLLGCAPDTFLGAGGRLARNLIDDGSVGHILSGTAFLMSHGMEHWHPDPEFFFKPGGGPIFDMAPYYLSTLVNLIGPVKRVFAMSSIGFPERIVTTESSPRKGERITVETPTNVMALLEFASGAQVTLCMSWDVWKHGHPAIELYGTEGSLRVPDPNFFGGHVEVTDRGSDWRALDSSAMPLGAPNWRSPNWAPDVPARANYRALGLADLANAALRGTPHRSSGRLGLHVLEVMHSILEGAATGQQKAITTMLERPAVLADDDAAELWKGLPQTASAA</sequence>
<dbReference type="AlphaFoldDB" id="A0A0H1RDX3"/>
<protein>
    <submittedName>
        <fullName evidence="4">Oxidoreductase</fullName>
    </submittedName>
</protein>
<dbReference type="Pfam" id="PF01408">
    <property type="entry name" value="GFO_IDH_MocA"/>
    <property type="match status" value="1"/>
</dbReference>
<name>A0A0H1RDX3_9HYPH</name>
<dbReference type="InterPro" id="IPR055170">
    <property type="entry name" value="GFO_IDH_MocA-like_dom"/>
</dbReference>
<dbReference type="PATRIC" id="fig|1225564.3.peg.2332"/>
<dbReference type="EMBL" id="LCYG01000020">
    <property type="protein sequence ID" value="KLK93390.1"/>
    <property type="molecule type" value="Genomic_DNA"/>
</dbReference>
<accession>A0A0H1RDX3</accession>
<dbReference type="SUPFAM" id="SSF51735">
    <property type="entry name" value="NAD(P)-binding Rossmann-fold domains"/>
    <property type="match status" value="1"/>
</dbReference>
<evidence type="ECO:0000313" key="5">
    <source>
        <dbReference type="Proteomes" id="UP000035489"/>
    </source>
</evidence>
<dbReference type="Gene3D" id="3.40.50.720">
    <property type="entry name" value="NAD(P)-binding Rossmann-like Domain"/>
    <property type="match status" value="1"/>
</dbReference>
<dbReference type="InterPro" id="IPR000683">
    <property type="entry name" value="Gfo/Idh/MocA-like_OxRdtase_N"/>
</dbReference>
<evidence type="ECO:0000259" key="2">
    <source>
        <dbReference type="Pfam" id="PF01408"/>
    </source>
</evidence>
<dbReference type="PANTHER" id="PTHR43818:SF11">
    <property type="entry name" value="BCDNA.GH03377"/>
    <property type="match status" value="1"/>
</dbReference>
<dbReference type="Gene3D" id="3.30.360.10">
    <property type="entry name" value="Dihydrodipicolinate Reductase, domain 2"/>
    <property type="match status" value="1"/>
</dbReference>
<organism evidence="4 5">
    <name type="scientific">Microvirga vignae</name>
    <dbReference type="NCBI Taxonomy" id="1225564"/>
    <lineage>
        <taxon>Bacteria</taxon>
        <taxon>Pseudomonadati</taxon>
        <taxon>Pseudomonadota</taxon>
        <taxon>Alphaproteobacteria</taxon>
        <taxon>Hyphomicrobiales</taxon>
        <taxon>Methylobacteriaceae</taxon>
        <taxon>Microvirga</taxon>
    </lineage>
</organism>
<evidence type="ECO:0000259" key="3">
    <source>
        <dbReference type="Pfam" id="PF22725"/>
    </source>
</evidence>
<evidence type="ECO:0000313" key="4">
    <source>
        <dbReference type="EMBL" id="KLK93390.1"/>
    </source>
</evidence>
<keyword evidence="1" id="KW-0560">Oxidoreductase</keyword>
<dbReference type="RefSeq" id="WP_047188734.1">
    <property type="nucleotide sequence ID" value="NZ_LCYG01000020.1"/>
</dbReference>
<comment type="caution">
    <text evidence="4">The sequence shown here is derived from an EMBL/GenBank/DDBJ whole genome shotgun (WGS) entry which is preliminary data.</text>
</comment>
<dbReference type="STRING" id="1225564.AA309_08625"/>
<evidence type="ECO:0000256" key="1">
    <source>
        <dbReference type="ARBA" id="ARBA00023002"/>
    </source>
</evidence>
<dbReference type="Proteomes" id="UP000035489">
    <property type="component" value="Unassembled WGS sequence"/>
</dbReference>
<keyword evidence="5" id="KW-1185">Reference proteome</keyword>
<dbReference type="InterPro" id="IPR036291">
    <property type="entry name" value="NAD(P)-bd_dom_sf"/>
</dbReference>
<dbReference type="GO" id="GO:0000166">
    <property type="term" value="F:nucleotide binding"/>
    <property type="evidence" value="ECO:0007669"/>
    <property type="project" value="InterPro"/>
</dbReference>
<dbReference type="PANTHER" id="PTHR43818">
    <property type="entry name" value="BCDNA.GH03377"/>
    <property type="match status" value="1"/>
</dbReference>
<feature type="domain" description="GFO/IDH/MocA-like oxidoreductase" evidence="3">
    <location>
        <begin position="131"/>
        <end position="266"/>
    </location>
</feature>
<proteinExistence type="predicted"/>
<dbReference type="GO" id="GO:0016491">
    <property type="term" value="F:oxidoreductase activity"/>
    <property type="evidence" value="ECO:0007669"/>
    <property type="project" value="UniProtKB-KW"/>
</dbReference>
<dbReference type="Pfam" id="PF22725">
    <property type="entry name" value="GFO_IDH_MocA_C3"/>
    <property type="match status" value="1"/>
</dbReference>